<keyword evidence="4 7" id="KW-0479">Metal-binding</keyword>
<dbReference type="GO" id="GO:0046872">
    <property type="term" value="F:metal ion binding"/>
    <property type="evidence" value="ECO:0007669"/>
    <property type="project" value="UniProtKB-KW"/>
</dbReference>
<keyword evidence="5 7" id="KW-0408">Iron</keyword>
<evidence type="ECO:0000256" key="5">
    <source>
        <dbReference type="ARBA" id="ARBA00023004"/>
    </source>
</evidence>
<comment type="similarity">
    <text evidence="7">Belongs to the eukaryotic-type primase large subunit family.</text>
</comment>
<reference evidence="9 10" key="1">
    <citation type="submission" date="2016-04" db="EMBL/GenBank/DDBJ databases">
        <title>Genome sequence of Methanobrevibacter curvatus DSM 11111.</title>
        <authorList>
            <person name="Poehlein A."/>
            <person name="Seedorf H."/>
            <person name="Daniel R."/>
        </authorList>
    </citation>
    <scope>NUCLEOTIDE SEQUENCE [LARGE SCALE GENOMIC DNA]</scope>
    <source>
        <strain evidence="9 10">DSM 11111</strain>
    </source>
</reference>
<dbReference type="GO" id="GO:0003899">
    <property type="term" value="F:DNA-directed RNA polymerase activity"/>
    <property type="evidence" value="ECO:0007669"/>
    <property type="project" value="InterPro"/>
</dbReference>
<evidence type="ECO:0000313" key="10">
    <source>
        <dbReference type="Proteomes" id="UP000077245"/>
    </source>
</evidence>
<proteinExistence type="inferred from homology"/>
<evidence type="ECO:0000256" key="2">
    <source>
        <dbReference type="ARBA" id="ARBA00022515"/>
    </source>
</evidence>
<dbReference type="AlphaFoldDB" id="A0A166CHY3"/>
<dbReference type="OrthoDB" id="46081at2157"/>
<dbReference type="GO" id="GO:1990077">
    <property type="term" value="C:primosome complex"/>
    <property type="evidence" value="ECO:0007669"/>
    <property type="project" value="UniProtKB-KW"/>
</dbReference>
<dbReference type="InterPro" id="IPR058560">
    <property type="entry name" value="DNA_primase_C"/>
</dbReference>
<dbReference type="Proteomes" id="UP000077245">
    <property type="component" value="Unassembled WGS sequence"/>
</dbReference>
<dbReference type="STRING" id="49547.MBCUR_04290"/>
<feature type="binding site" evidence="7">
    <location>
        <position position="412"/>
    </location>
    <ligand>
        <name>[4Fe-4S] cluster</name>
        <dbReference type="ChEBI" id="CHEBI:49883"/>
    </ligand>
</feature>
<accession>A0A166CHY3</accession>
<keyword evidence="2 7" id="KW-0639">Primosome</keyword>
<evidence type="ECO:0000256" key="4">
    <source>
        <dbReference type="ARBA" id="ARBA00022723"/>
    </source>
</evidence>
<name>A0A166CHY3_9EURY</name>
<evidence type="ECO:0000313" key="9">
    <source>
        <dbReference type="EMBL" id="KZX14537.1"/>
    </source>
</evidence>
<evidence type="ECO:0000256" key="3">
    <source>
        <dbReference type="ARBA" id="ARBA00022705"/>
    </source>
</evidence>
<evidence type="ECO:0000256" key="7">
    <source>
        <dbReference type="HAMAP-Rule" id="MF_00701"/>
    </source>
</evidence>
<evidence type="ECO:0000256" key="1">
    <source>
        <dbReference type="ARBA" id="ARBA00022485"/>
    </source>
</evidence>
<evidence type="ECO:0000256" key="6">
    <source>
        <dbReference type="ARBA" id="ARBA00023014"/>
    </source>
</evidence>
<dbReference type="RefSeq" id="WP_067089611.1">
    <property type="nucleotide sequence ID" value="NZ_LWMV01000083.1"/>
</dbReference>
<organism evidence="9 10">
    <name type="scientific">Methanobrevibacter curvatus</name>
    <dbReference type="NCBI Taxonomy" id="49547"/>
    <lineage>
        <taxon>Archaea</taxon>
        <taxon>Methanobacteriati</taxon>
        <taxon>Methanobacteriota</taxon>
        <taxon>Methanomada group</taxon>
        <taxon>Methanobacteria</taxon>
        <taxon>Methanobacteriales</taxon>
        <taxon>Methanobacteriaceae</taxon>
        <taxon>Methanobrevibacter</taxon>
    </lineage>
</organism>
<comment type="cofactor">
    <cofactor evidence="7">
        <name>[4Fe-4S] cluster</name>
        <dbReference type="ChEBI" id="CHEBI:49883"/>
    </cofactor>
    <text evidence="7">Binds 1 [4Fe-4S] cluster.</text>
</comment>
<dbReference type="GO" id="GO:0006269">
    <property type="term" value="P:DNA replication, synthesis of primer"/>
    <property type="evidence" value="ECO:0007669"/>
    <property type="project" value="UniProtKB-UniRule"/>
</dbReference>
<sequence length="463" mass="54339">MESNSKWIGFINPLSSESQELLRENIDLENLFENNKELIDIILNIGEGIFDNDEKIPKNPAELGLKRLEWFFREKNDKQLKINEYSYLYNPQIEKYDIISFHLLAQAIGYKFNINSREVKLFLESQNRLMEERLSRISPELREELINNILSQLSDVTNLKWTDLLSLIETKKIFLEDLLIKNSKVILTEEDFREYYYEDIKNWDERRIKMVYEKIIGKQVKDEIMRQLIITNTEEYLKKIKEKLNIIDIHHSIKKLGELIEEMLNILNEKYSTVYGEILSGGLNGENLKGEKLIKDAFPPCVLSTIEGVKSGNRNDAIVLFLTSFISYSRLHPNVFKLDQHMNLSDFDPNLKITYDEILPIIYEAAENAVPPLFKDQPQEKINITSKLGFGMHNEVELNHEGETKWYTPMSCDKIKMHLSNLCHPDKICKKIGNPITYYSYKKWLLQRDGNSNSKNNEANKKK</sequence>
<dbReference type="GO" id="GO:0051539">
    <property type="term" value="F:4 iron, 4 sulfur cluster binding"/>
    <property type="evidence" value="ECO:0007669"/>
    <property type="project" value="UniProtKB-UniRule"/>
</dbReference>
<keyword evidence="3 7" id="KW-0235">DNA replication</keyword>
<feature type="domain" description="DNA primase large subunit C-terminal" evidence="8">
    <location>
        <begin position="292"/>
        <end position="428"/>
    </location>
</feature>
<dbReference type="EMBL" id="LWMV01000083">
    <property type="protein sequence ID" value="KZX14537.1"/>
    <property type="molecule type" value="Genomic_DNA"/>
</dbReference>
<dbReference type="PATRIC" id="fig|49547.3.peg.446"/>
<keyword evidence="1 7" id="KW-0004">4Fe-4S</keyword>
<gene>
    <name evidence="7" type="primary">priL</name>
    <name evidence="9" type="ORF">MBCUR_04290</name>
</gene>
<comment type="subunit">
    <text evidence="7">Heterodimer of a small subunit (PriS) and a large subunit (PriL).</text>
</comment>
<dbReference type="InterPro" id="IPR023642">
    <property type="entry name" value="DNA_primase_lsu_PriL"/>
</dbReference>
<evidence type="ECO:0000259" key="8">
    <source>
        <dbReference type="Pfam" id="PF04104"/>
    </source>
</evidence>
<feature type="binding site" evidence="7">
    <location>
        <position position="301"/>
    </location>
    <ligand>
        <name>[4Fe-4S] cluster</name>
        <dbReference type="ChEBI" id="CHEBI:49883"/>
    </ligand>
</feature>
<dbReference type="HAMAP" id="MF_00701">
    <property type="entry name" value="DNA_primase_lrg_arc"/>
    <property type="match status" value="1"/>
</dbReference>
<keyword evidence="10" id="KW-1185">Reference proteome</keyword>
<keyword evidence="6 7" id="KW-0411">Iron-sulfur</keyword>
<protein>
    <recommendedName>
        <fullName evidence="7">DNA primase large subunit PriL</fullName>
    </recommendedName>
</protein>
<comment type="function">
    <text evidence="7">Regulatory subunit of DNA primase, an RNA polymerase that catalyzes the synthesis of short RNA molecules used as primers for DNA polymerase during DNA replication. Stabilizes and modulates the activity of the small subunit, increasing the rate of DNA synthesis, and conferring RNA synthesis capability. The DNA polymerase activity may enable DNA primase to also catalyze primer extension after primer synthesis. May also play a role in DNA repair.</text>
</comment>
<dbReference type="Pfam" id="PF04104">
    <property type="entry name" value="DNA_primase_lrg"/>
    <property type="match status" value="1"/>
</dbReference>
<feature type="binding site" evidence="7">
    <location>
        <position position="423"/>
    </location>
    <ligand>
        <name>[4Fe-4S] cluster</name>
        <dbReference type="ChEBI" id="CHEBI:49883"/>
    </ligand>
</feature>
<feature type="binding site" evidence="7">
    <location>
        <position position="429"/>
    </location>
    <ligand>
        <name>[4Fe-4S] cluster</name>
        <dbReference type="ChEBI" id="CHEBI:49883"/>
    </ligand>
</feature>
<comment type="caution">
    <text evidence="9">The sequence shown here is derived from an EMBL/GenBank/DDBJ whole genome shotgun (WGS) entry which is preliminary data.</text>
</comment>